<evidence type="ECO:0000256" key="1">
    <source>
        <dbReference type="ARBA" id="ARBA00011353"/>
    </source>
</evidence>
<organism evidence="2">
    <name type="scientific">Eremomyces bilateralis CBS 781.70</name>
    <dbReference type="NCBI Taxonomy" id="1392243"/>
    <lineage>
        <taxon>Eukaryota</taxon>
        <taxon>Fungi</taxon>
        <taxon>Dikarya</taxon>
        <taxon>Ascomycota</taxon>
        <taxon>Pezizomycotina</taxon>
        <taxon>Dothideomycetes</taxon>
        <taxon>Dothideomycetes incertae sedis</taxon>
        <taxon>Eremomycetales</taxon>
        <taxon>Eremomycetaceae</taxon>
        <taxon>Eremomyces</taxon>
    </lineage>
</organism>
<dbReference type="EMBL" id="ML975197">
    <property type="protein sequence ID" value="KAF1807942.1"/>
    <property type="molecule type" value="Genomic_DNA"/>
</dbReference>
<reference evidence="4" key="3">
    <citation type="submission" date="2025-04" db="UniProtKB">
        <authorList>
            <consortium name="RefSeq"/>
        </authorList>
    </citation>
    <scope>IDENTIFICATION</scope>
    <source>
        <strain evidence="4">CBS 781.70</strain>
    </source>
</reference>
<proteinExistence type="predicted"/>
<sequence>KGCIMYRVQYEGWDAWNEKPKWQPWWELTGAPDRVREYHDAHKDSPALYPSF</sequence>
<feature type="non-terminal residue" evidence="2">
    <location>
        <position position="1"/>
    </location>
</feature>
<dbReference type="Proteomes" id="UP000504638">
    <property type="component" value="Unplaced"/>
</dbReference>
<name>A0A6G1FQL2_9PEZI</name>
<accession>A0A6G1FQL2</accession>
<dbReference type="SUPFAM" id="SSF54160">
    <property type="entry name" value="Chromo domain-like"/>
    <property type="match status" value="1"/>
</dbReference>
<keyword evidence="3" id="KW-1185">Reference proteome</keyword>
<reference evidence="2 4" key="1">
    <citation type="submission" date="2020-01" db="EMBL/GenBank/DDBJ databases">
        <authorList>
            <consortium name="DOE Joint Genome Institute"/>
            <person name="Haridas S."/>
            <person name="Albert R."/>
            <person name="Binder M."/>
            <person name="Bloem J."/>
            <person name="Labutti K."/>
            <person name="Salamov A."/>
            <person name="Andreopoulos B."/>
            <person name="Baker S.E."/>
            <person name="Barry K."/>
            <person name="Bills G."/>
            <person name="Bluhm B.H."/>
            <person name="Cannon C."/>
            <person name="Castanera R."/>
            <person name="Culley D.E."/>
            <person name="Daum C."/>
            <person name="Ezra D."/>
            <person name="Gonzalez J.B."/>
            <person name="Henrissat B."/>
            <person name="Kuo A."/>
            <person name="Liang C."/>
            <person name="Lipzen A."/>
            <person name="Lutzoni F."/>
            <person name="Magnuson J."/>
            <person name="Mondo S."/>
            <person name="Nolan M."/>
            <person name="Ohm R."/>
            <person name="Pangilinan J."/>
            <person name="Park H.-J."/>
            <person name="Ramirez L."/>
            <person name="Alfaro M."/>
            <person name="Sun H."/>
            <person name="Tritt A."/>
            <person name="Yoshinaga Y."/>
            <person name="Zwiers L.-H."/>
            <person name="Turgeon B.G."/>
            <person name="Goodwin S.B."/>
            <person name="Spatafora J.W."/>
            <person name="Crous P.W."/>
            <person name="Grigoriev I.V."/>
        </authorList>
    </citation>
    <scope>NUCLEOTIDE SEQUENCE</scope>
    <source>
        <strain evidence="2 4">CBS 781.70</strain>
    </source>
</reference>
<dbReference type="AlphaFoldDB" id="A0A6G1FQL2"/>
<dbReference type="InterPro" id="IPR016197">
    <property type="entry name" value="Chromo-like_dom_sf"/>
</dbReference>
<evidence type="ECO:0000313" key="2">
    <source>
        <dbReference type="EMBL" id="KAF1807942.1"/>
    </source>
</evidence>
<evidence type="ECO:0000313" key="4">
    <source>
        <dbReference type="RefSeq" id="XP_033529573.1"/>
    </source>
</evidence>
<comment type="subunit">
    <text evidence="1">Component of the NuA4 histone acetyltransferase complex.</text>
</comment>
<dbReference type="GeneID" id="54416349"/>
<evidence type="ECO:0008006" key="5">
    <source>
        <dbReference type="Google" id="ProtNLM"/>
    </source>
</evidence>
<protein>
    <recommendedName>
        <fullName evidence="5">Chromo domain-containing protein</fullName>
    </recommendedName>
</protein>
<feature type="non-terminal residue" evidence="2">
    <location>
        <position position="52"/>
    </location>
</feature>
<dbReference type="RefSeq" id="XP_033529573.1">
    <property type="nucleotide sequence ID" value="XM_033675779.1"/>
</dbReference>
<evidence type="ECO:0000313" key="3">
    <source>
        <dbReference type="Proteomes" id="UP000504638"/>
    </source>
</evidence>
<gene>
    <name evidence="2 4" type="ORF">P152DRAFT_383304</name>
</gene>
<reference evidence="4" key="2">
    <citation type="submission" date="2020-04" db="EMBL/GenBank/DDBJ databases">
        <authorList>
            <consortium name="NCBI Genome Project"/>
        </authorList>
    </citation>
    <scope>NUCLEOTIDE SEQUENCE</scope>
    <source>
        <strain evidence="4">CBS 781.70</strain>
    </source>
</reference>